<dbReference type="InterPro" id="IPR020471">
    <property type="entry name" value="AKR"/>
</dbReference>
<accession>A0A2N6JVW3</accession>
<dbReference type="PANTHER" id="PTHR43364:SF4">
    <property type="entry name" value="NAD(P)-LINKED OXIDOREDUCTASE SUPERFAMILY PROTEIN"/>
    <property type="match status" value="1"/>
</dbReference>
<dbReference type="EMBL" id="NRQW01000626">
    <property type="protein sequence ID" value="PLZ83858.1"/>
    <property type="molecule type" value="Genomic_DNA"/>
</dbReference>
<reference evidence="3 4" key="1">
    <citation type="submission" date="2017-08" db="EMBL/GenBank/DDBJ databases">
        <title>Genomes of Fischerella (Mastigocladus) sp. strains.</title>
        <authorList>
            <person name="Miller S.R."/>
        </authorList>
    </citation>
    <scope>NUCLEOTIDE SEQUENCE [LARGE SCALE GENOMIC DNA]</scope>
    <source>
        <strain evidence="3 4">CCMEE 5323</strain>
    </source>
</reference>
<sequence>MRYKLLGKSGLRVSELCLGTMTFGEDWGWGASQDESRKVFDAFVEAGGNFIDTANGYTDGSSEKIVGEFIASERERFVIATKYSFPLQMNDHKGNPNGSGNHRKNMIESIEGSLKRLKTDYIDLFWLHAWDFMTPVEEIMRAFDDLVRQGKVLYIGISDAPAWVVSQANTMAHFQGWTPFVALQIEYNLLQRTPERDLLPMAKAFDLAVLPWSPLGGGVLTGKYNKSQGNGNEQGRLSSTAGGNISERALAIAEVVTQVAQEIGRTPSQVALAWLRAQPGVIIPIIGARKVSQIQDNLACVDIDLSPEHLQRLNEVSQIELGFPHDFLQNEVIRDRLFGGTFNLIDNHH</sequence>
<dbReference type="InterPro" id="IPR023210">
    <property type="entry name" value="NADP_OxRdtase_dom"/>
</dbReference>
<gene>
    <name evidence="3" type="ORF">CEN44_26005</name>
</gene>
<dbReference type="InterPro" id="IPR036812">
    <property type="entry name" value="NAD(P)_OxRdtase_dom_sf"/>
</dbReference>
<dbReference type="Proteomes" id="UP000235036">
    <property type="component" value="Unassembled WGS sequence"/>
</dbReference>
<comment type="caution">
    <text evidence="3">The sequence shown here is derived from an EMBL/GenBank/DDBJ whole genome shotgun (WGS) entry which is preliminary data.</text>
</comment>
<dbReference type="PANTHER" id="PTHR43364">
    <property type="entry name" value="NADH-SPECIFIC METHYLGLYOXAL REDUCTASE-RELATED"/>
    <property type="match status" value="1"/>
</dbReference>
<dbReference type="GO" id="GO:0005829">
    <property type="term" value="C:cytosol"/>
    <property type="evidence" value="ECO:0007669"/>
    <property type="project" value="TreeGrafter"/>
</dbReference>
<name>A0A2N6JVW3_FISMU</name>
<dbReference type="InterPro" id="IPR050523">
    <property type="entry name" value="AKR_Detox_Biosynth"/>
</dbReference>
<dbReference type="AlphaFoldDB" id="A0A2N6JVW3"/>
<protein>
    <submittedName>
        <fullName evidence="3">Aldo/keto reductase</fullName>
    </submittedName>
</protein>
<dbReference type="RefSeq" id="WP_026086267.1">
    <property type="nucleotide sequence ID" value="NZ_CAWNVR010000029.1"/>
</dbReference>
<evidence type="ECO:0000256" key="1">
    <source>
        <dbReference type="ARBA" id="ARBA00023002"/>
    </source>
</evidence>
<dbReference type="SUPFAM" id="SSF51430">
    <property type="entry name" value="NAD(P)-linked oxidoreductase"/>
    <property type="match status" value="1"/>
</dbReference>
<dbReference type="PRINTS" id="PR00069">
    <property type="entry name" value="ALDKETRDTASE"/>
</dbReference>
<keyword evidence="4" id="KW-1185">Reference proteome</keyword>
<feature type="domain" description="NADP-dependent oxidoreductase" evidence="2">
    <location>
        <begin position="15"/>
        <end position="317"/>
    </location>
</feature>
<evidence type="ECO:0000259" key="2">
    <source>
        <dbReference type="Pfam" id="PF00248"/>
    </source>
</evidence>
<dbReference type="GO" id="GO:0016491">
    <property type="term" value="F:oxidoreductase activity"/>
    <property type="evidence" value="ECO:0007669"/>
    <property type="project" value="UniProtKB-KW"/>
</dbReference>
<proteinExistence type="predicted"/>
<dbReference type="FunFam" id="3.20.20.100:FF:000004">
    <property type="entry name" value="Oxidoreductase, aldo/keto reductase"/>
    <property type="match status" value="1"/>
</dbReference>
<organism evidence="3 4">
    <name type="scientific">Fischerella muscicola CCMEE 5323</name>
    <dbReference type="NCBI Taxonomy" id="2019572"/>
    <lineage>
        <taxon>Bacteria</taxon>
        <taxon>Bacillati</taxon>
        <taxon>Cyanobacteriota</taxon>
        <taxon>Cyanophyceae</taxon>
        <taxon>Nostocales</taxon>
        <taxon>Hapalosiphonaceae</taxon>
        <taxon>Fischerella</taxon>
    </lineage>
</organism>
<keyword evidence="1" id="KW-0560">Oxidoreductase</keyword>
<evidence type="ECO:0000313" key="4">
    <source>
        <dbReference type="Proteomes" id="UP000235036"/>
    </source>
</evidence>
<dbReference type="Gene3D" id="3.20.20.100">
    <property type="entry name" value="NADP-dependent oxidoreductase domain"/>
    <property type="match status" value="1"/>
</dbReference>
<evidence type="ECO:0000313" key="3">
    <source>
        <dbReference type="EMBL" id="PLZ83858.1"/>
    </source>
</evidence>
<dbReference type="Pfam" id="PF00248">
    <property type="entry name" value="Aldo_ket_red"/>
    <property type="match status" value="1"/>
</dbReference>
<dbReference type="CDD" id="cd19080">
    <property type="entry name" value="AKR_AKR9A_9B"/>
    <property type="match status" value="1"/>
</dbReference>